<feature type="region of interest" description="Disordered" evidence="1">
    <location>
        <begin position="734"/>
        <end position="780"/>
    </location>
</feature>
<gene>
    <name evidence="2" type="ORF">L249_3298</name>
</gene>
<feature type="region of interest" description="Disordered" evidence="1">
    <location>
        <begin position="181"/>
        <end position="228"/>
    </location>
</feature>
<feature type="region of interest" description="Disordered" evidence="1">
    <location>
        <begin position="1044"/>
        <end position="1065"/>
    </location>
</feature>
<dbReference type="AlphaFoldDB" id="A0A367LQC6"/>
<name>A0A367LQC6_9HYPO</name>
<feature type="region of interest" description="Disordered" evidence="1">
    <location>
        <begin position="470"/>
        <end position="594"/>
    </location>
</feature>
<feature type="compositionally biased region" description="Basic and acidic residues" evidence="1">
    <location>
        <begin position="757"/>
        <end position="766"/>
    </location>
</feature>
<feature type="region of interest" description="Disordered" evidence="1">
    <location>
        <begin position="313"/>
        <end position="351"/>
    </location>
</feature>
<feature type="compositionally biased region" description="Basic and acidic residues" evidence="1">
    <location>
        <begin position="1044"/>
        <end position="1053"/>
    </location>
</feature>
<evidence type="ECO:0000313" key="2">
    <source>
        <dbReference type="EMBL" id="RCI16653.1"/>
    </source>
</evidence>
<feature type="compositionally biased region" description="Polar residues" evidence="1">
    <location>
        <begin position="1055"/>
        <end position="1065"/>
    </location>
</feature>
<evidence type="ECO:0000256" key="1">
    <source>
        <dbReference type="SAM" id="MobiDB-lite"/>
    </source>
</evidence>
<protein>
    <recommendedName>
        <fullName evidence="4">Protamine P1</fullName>
    </recommendedName>
</protein>
<feature type="compositionally biased region" description="Polar residues" evidence="1">
    <location>
        <begin position="251"/>
        <end position="276"/>
    </location>
</feature>
<feature type="region of interest" description="Disordered" evidence="1">
    <location>
        <begin position="860"/>
        <end position="935"/>
    </location>
</feature>
<feature type="region of interest" description="Disordered" evidence="1">
    <location>
        <begin position="251"/>
        <end position="300"/>
    </location>
</feature>
<feature type="compositionally biased region" description="Low complexity" evidence="1">
    <location>
        <begin position="894"/>
        <end position="906"/>
    </location>
</feature>
<dbReference type="OrthoDB" id="5419922at2759"/>
<feature type="compositionally biased region" description="Polar residues" evidence="1">
    <location>
        <begin position="388"/>
        <end position="398"/>
    </location>
</feature>
<feature type="compositionally biased region" description="Polar residues" evidence="1">
    <location>
        <begin position="522"/>
        <end position="541"/>
    </location>
</feature>
<feature type="region of interest" description="Disordered" evidence="1">
    <location>
        <begin position="82"/>
        <end position="111"/>
    </location>
</feature>
<feature type="compositionally biased region" description="Polar residues" evidence="1">
    <location>
        <begin position="743"/>
        <end position="756"/>
    </location>
</feature>
<feature type="compositionally biased region" description="Polar residues" evidence="1">
    <location>
        <begin position="290"/>
        <end position="300"/>
    </location>
</feature>
<accession>A0A367LQC6</accession>
<organism evidence="2 3">
    <name type="scientific">Ophiocordyceps polyrhachis-furcata BCC 54312</name>
    <dbReference type="NCBI Taxonomy" id="1330021"/>
    <lineage>
        <taxon>Eukaryota</taxon>
        <taxon>Fungi</taxon>
        <taxon>Dikarya</taxon>
        <taxon>Ascomycota</taxon>
        <taxon>Pezizomycotina</taxon>
        <taxon>Sordariomycetes</taxon>
        <taxon>Hypocreomycetidae</taxon>
        <taxon>Hypocreales</taxon>
        <taxon>Ophiocordycipitaceae</taxon>
        <taxon>Ophiocordyceps</taxon>
    </lineage>
</organism>
<feature type="compositionally biased region" description="Basic and acidic residues" evidence="1">
    <location>
        <begin position="470"/>
        <end position="482"/>
    </location>
</feature>
<feature type="compositionally biased region" description="Polar residues" evidence="1">
    <location>
        <begin position="96"/>
        <end position="107"/>
    </location>
</feature>
<evidence type="ECO:0008006" key="4">
    <source>
        <dbReference type="Google" id="ProtNLM"/>
    </source>
</evidence>
<dbReference type="STRING" id="1330021.A0A367LQC6"/>
<reference evidence="2 3" key="1">
    <citation type="journal article" date="2015" name="BMC Genomics">
        <title>Insights from the genome of Ophiocordyceps polyrhachis-furcata to pathogenicity and host specificity in insect fungi.</title>
        <authorList>
            <person name="Wichadakul D."/>
            <person name="Kobmoo N."/>
            <person name="Ingsriswang S."/>
            <person name="Tangphatsornruang S."/>
            <person name="Chantasingh D."/>
            <person name="Luangsa-ard J.J."/>
            <person name="Eurwilaichitr L."/>
        </authorList>
    </citation>
    <scope>NUCLEOTIDE SEQUENCE [LARGE SCALE GENOMIC DNA]</scope>
    <source>
        <strain evidence="2 3">BCC 54312</strain>
    </source>
</reference>
<feature type="compositionally biased region" description="Low complexity" evidence="1">
    <location>
        <begin position="202"/>
        <end position="226"/>
    </location>
</feature>
<keyword evidence="3" id="KW-1185">Reference proteome</keyword>
<evidence type="ECO:0000313" key="3">
    <source>
        <dbReference type="Proteomes" id="UP000253664"/>
    </source>
</evidence>
<feature type="compositionally biased region" description="Polar residues" evidence="1">
    <location>
        <begin position="573"/>
        <end position="594"/>
    </location>
</feature>
<feature type="region of interest" description="Disordered" evidence="1">
    <location>
        <begin position="990"/>
        <end position="1020"/>
    </location>
</feature>
<proteinExistence type="predicted"/>
<feature type="compositionally biased region" description="Basic and acidic residues" evidence="1">
    <location>
        <begin position="503"/>
        <end position="518"/>
    </location>
</feature>
<comment type="caution">
    <text evidence="2">The sequence shown here is derived from an EMBL/GenBank/DDBJ whole genome shotgun (WGS) entry which is preliminary data.</text>
</comment>
<sequence>MALPMGNVIGDDEIFYHGSDDEDYPDPQTRQLRYRSAGERYLDNDIPFLLSASLRGPFDQLSGWDNPWKSRRRCEPCSIISTTLNSSKEKPKTDSVSRSGGKSTADSLQCHLPSPESLRQASVSEPHLFLQGQGLYMVQRWRQGIQPPSLTQDSFWASTNAQKNSSAKKRRAVESAWLKRRTNKKRKPNLIGRQISKKPALSSGDAGDSSPSSESCSSAFEASSPCRPRLVDSDDLIDQVELPTSTVNASFDGISTQVTPNKKPTSSSHCVSSSANGHLHGAAGEPPRQSEANVVTVSSPISRQSKMSAYVLGINKRKKRSPTPVTTKASLSPEEPSSGETTASDGDGWRQDARSIASKGTCRLQTQHDQSFCFKIRSAAEDAPEDQMLTSEPTQQPESPALAESGNQCRPPAIGLPDDVHSLEQRMTQSMSYEYLVRADKDGLRIKEAERPERHRMQSPQESTYGLLEHDGLAGDGSEAKKASSTISVEDKPLFTAPSGSSRAREESVTRCECRDGEETGPANNITSPPATAQHNMAANQQKDHDSELTPGPQEALESGPWLSGSRSALLPNHQSNTPTRPRQTCPMSPTDGTPQRYTLKLLLNHLVPASPWAKLSHLARSSGSTATWRGSQKINMGETEAVDESTQALISASQQSPWVGRTPVTNKTIVSFPEQIKDDADTEMSGCKAVDKDDVWVTGSQQSPWTALPPSTSLGQQQAAVESVLHEGLELNEGQGGELQDSKTTASQQSPWTETQSREPIDRVAARRSSPAGLSNQRCSGDDQRSCCYVGTENASMPALGLASSSPSIVVTSSQLQISRPHTPEPQFAVKPFASFITPSPERHPRALRSRACTMGGLASALKNPWSGNTSRPDRRVSWAPPPLQGDEERARTSSSLPSSTTSTPLPLPSAARSKARPVSPPPPLNNDSLPPSTKFSRHFAIAASRRRSLPSLASSPVLPCSTSKLRLIPTASQQGQTPGPRAMAEAFLAADDAATSEQQNQPQEPQQEAPLDGKDGVGVVDDLLRDMGDFFLAMDADAELDQAREDARASDPEFQTSAYQSPS</sequence>
<feature type="compositionally biased region" description="Low complexity" evidence="1">
    <location>
        <begin position="990"/>
        <end position="1012"/>
    </location>
</feature>
<dbReference type="Proteomes" id="UP000253664">
    <property type="component" value="Unassembled WGS sequence"/>
</dbReference>
<dbReference type="EMBL" id="LKCN02000001">
    <property type="protein sequence ID" value="RCI16653.1"/>
    <property type="molecule type" value="Genomic_DNA"/>
</dbReference>
<feature type="region of interest" description="Disordered" evidence="1">
    <location>
        <begin position="383"/>
        <end position="415"/>
    </location>
</feature>
<feature type="region of interest" description="Disordered" evidence="1">
    <location>
        <begin position="1"/>
        <end position="28"/>
    </location>
</feature>